<sequence length="137" mass="15574">MKLSEAEWAAIKEAYEASNVRVVEICASYDISPATFYAYARRNNWAKRNHHKQKPKERDFRARLAALLDLKLDALEADLTHVKAADLTAIANLLKLFDKSTEKPVADDAGQHMQPEQVAAMRQRILNRIDALRDNAK</sequence>
<evidence type="ECO:0000313" key="1">
    <source>
        <dbReference type="EMBL" id="TDQ63832.1"/>
    </source>
</evidence>
<reference evidence="1 2" key="1">
    <citation type="submission" date="2019-03" db="EMBL/GenBank/DDBJ databases">
        <title>Genomic Encyclopedia of Type Strains, Phase III (KMG-III): the genomes of soil and plant-associated and newly described type strains.</title>
        <authorList>
            <person name="Whitman W."/>
        </authorList>
    </citation>
    <scope>NUCLEOTIDE SEQUENCE [LARGE SCALE GENOMIC DNA]</scope>
    <source>
        <strain evidence="1 2">CGMCC 1.7002</strain>
    </source>
</reference>
<accession>A0A4R6VNN2</accession>
<dbReference type="OrthoDB" id="9975573at2"/>
<comment type="caution">
    <text evidence="1">The sequence shown here is derived from an EMBL/GenBank/DDBJ whole genome shotgun (WGS) entry which is preliminary data.</text>
</comment>
<protein>
    <submittedName>
        <fullName evidence="1">Uncharacterized protein</fullName>
    </submittedName>
</protein>
<dbReference type="Proteomes" id="UP000295391">
    <property type="component" value="Unassembled WGS sequence"/>
</dbReference>
<proteinExistence type="predicted"/>
<evidence type="ECO:0000313" key="2">
    <source>
        <dbReference type="Proteomes" id="UP000295391"/>
    </source>
</evidence>
<name>A0A4R6VNN2_9HYPH</name>
<organism evidence="1 2">
    <name type="scientific">Maritalea mobilis</name>
    <dbReference type="NCBI Taxonomy" id="483324"/>
    <lineage>
        <taxon>Bacteria</taxon>
        <taxon>Pseudomonadati</taxon>
        <taxon>Pseudomonadota</taxon>
        <taxon>Alphaproteobacteria</taxon>
        <taxon>Hyphomicrobiales</taxon>
        <taxon>Devosiaceae</taxon>
        <taxon>Maritalea</taxon>
    </lineage>
</organism>
<gene>
    <name evidence="1" type="ORF">ATL17_1840</name>
</gene>
<dbReference type="RefSeq" id="WP_133572484.1">
    <property type="nucleotide sequence ID" value="NZ_SNYR01000002.1"/>
</dbReference>
<dbReference type="EMBL" id="SNYR01000002">
    <property type="protein sequence ID" value="TDQ63832.1"/>
    <property type="molecule type" value="Genomic_DNA"/>
</dbReference>
<keyword evidence="2" id="KW-1185">Reference proteome</keyword>
<dbReference type="AlphaFoldDB" id="A0A4R6VNN2"/>